<proteinExistence type="predicted"/>
<evidence type="ECO:0000313" key="3">
    <source>
        <dbReference type="Proteomes" id="UP000655589"/>
    </source>
</evidence>
<organism evidence="2 3">
    <name type="scientific">Promicromonospora citrea</name>
    <dbReference type="NCBI Taxonomy" id="43677"/>
    <lineage>
        <taxon>Bacteria</taxon>
        <taxon>Bacillati</taxon>
        <taxon>Actinomycetota</taxon>
        <taxon>Actinomycetes</taxon>
        <taxon>Micrococcales</taxon>
        <taxon>Promicromonosporaceae</taxon>
        <taxon>Promicromonospora</taxon>
    </lineage>
</organism>
<gene>
    <name evidence="2" type="ORF">GCM10010102_09380</name>
</gene>
<reference evidence="2" key="2">
    <citation type="submission" date="2020-09" db="EMBL/GenBank/DDBJ databases">
        <authorList>
            <person name="Sun Q."/>
            <person name="Ohkuma M."/>
        </authorList>
    </citation>
    <scope>NUCLEOTIDE SEQUENCE</scope>
    <source>
        <strain evidence="2">JCM 3051</strain>
    </source>
</reference>
<dbReference type="Proteomes" id="UP000655589">
    <property type="component" value="Unassembled WGS sequence"/>
</dbReference>
<accession>A0A8H9GFG5</accession>
<keyword evidence="3" id="KW-1185">Reference proteome</keyword>
<evidence type="ECO:0000313" key="2">
    <source>
        <dbReference type="EMBL" id="GGM15900.1"/>
    </source>
</evidence>
<protein>
    <submittedName>
        <fullName evidence="2">Uncharacterized protein</fullName>
    </submittedName>
</protein>
<comment type="caution">
    <text evidence="2">The sequence shown here is derived from an EMBL/GenBank/DDBJ whole genome shotgun (WGS) entry which is preliminary data.</text>
</comment>
<dbReference type="AlphaFoldDB" id="A0A8H9GFG5"/>
<feature type="region of interest" description="Disordered" evidence="1">
    <location>
        <begin position="1"/>
        <end position="20"/>
    </location>
</feature>
<evidence type="ECO:0000256" key="1">
    <source>
        <dbReference type="SAM" id="MobiDB-lite"/>
    </source>
</evidence>
<dbReference type="EMBL" id="BMPT01000003">
    <property type="protein sequence ID" value="GGM15900.1"/>
    <property type="molecule type" value="Genomic_DNA"/>
</dbReference>
<name>A0A8H9GFG5_9MICO</name>
<reference evidence="2" key="1">
    <citation type="journal article" date="2014" name="Int. J. Syst. Evol. Microbiol.">
        <title>Complete genome sequence of Corynebacterium casei LMG S-19264T (=DSM 44701T), isolated from a smear-ripened cheese.</title>
        <authorList>
            <consortium name="US DOE Joint Genome Institute (JGI-PGF)"/>
            <person name="Walter F."/>
            <person name="Albersmeier A."/>
            <person name="Kalinowski J."/>
            <person name="Ruckert C."/>
        </authorList>
    </citation>
    <scope>NUCLEOTIDE SEQUENCE</scope>
    <source>
        <strain evidence="2">JCM 3051</strain>
    </source>
</reference>
<sequence length="63" mass="6700">MADMVTRATDSPPGGKAFPREFHHKTVCDLIVTFAEEAGTVGLAFQQREAQVRTPSPVTGPGS</sequence>